<dbReference type="InterPro" id="IPR009244">
    <property type="entry name" value="Mediatior_Med7"/>
</dbReference>
<keyword evidence="6" id="KW-0010">Activator</keyword>
<dbReference type="Pfam" id="PF05983">
    <property type="entry name" value="Med7"/>
    <property type="match status" value="1"/>
</dbReference>
<comment type="subunit">
    <text evidence="6">Component of the Mediator complex.</text>
</comment>
<proteinExistence type="inferred from homology"/>
<evidence type="ECO:0000256" key="3">
    <source>
        <dbReference type="ARBA" id="ARBA00023015"/>
    </source>
</evidence>
<keyword evidence="4 6" id="KW-0804">Transcription</keyword>
<dbReference type="GO" id="GO:0016592">
    <property type="term" value="C:mediator complex"/>
    <property type="evidence" value="ECO:0007669"/>
    <property type="project" value="InterPro"/>
</dbReference>
<dbReference type="Proteomes" id="UP000186922">
    <property type="component" value="Unassembled WGS sequence"/>
</dbReference>
<dbReference type="GO" id="GO:0070847">
    <property type="term" value="C:core mediator complex"/>
    <property type="evidence" value="ECO:0007669"/>
    <property type="project" value="TreeGrafter"/>
</dbReference>
<dbReference type="STRING" id="947166.A0A1D1W8A4"/>
<dbReference type="InterPro" id="IPR044888">
    <property type="entry name" value="Mediatior_Med7_sf"/>
</dbReference>
<name>A0A1D1W8A4_RAMVA</name>
<evidence type="ECO:0000256" key="2">
    <source>
        <dbReference type="ARBA" id="ARBA00009994"/>
    </source>
</evidence>
<dbReference type="SUPFAM" id="SSF140718">
    <property type="entry name" value="Mediator hinge subcomplex-like"/>
    <property type="match status" value="1"/>
</dbReference>
<comment type="similarity">
    <text evidence="2 6">Belongs to the Mediator complex subunit 7 family.</text>
</comment>
<dbReference type="InterPro" id="IPR037212">
    <property type="entry name" value="Med7/Med21-like"/>
</dbReference>
<comment type="caution">
    <text evidence="7">The sequence shown here is derived from an EMBL/GenBank/DDBJ whole genome shotgun (WGS) entry which is preliminary data.</text>
</comment>
<keyword evidence="3 6" id="KW-0805">Transcription regulation</keyword>
<gene>
    <name evidence="7" type="primary">RvY_17541-1</name>
    <name evidence="7" type="synonym">RvY_17541.1</name>
    <name evidence="7" type="ORF">RvY_17541</name>
</gene>
<dbReference type="AlphaFoldDB" id="A0A1D1W8A4"/>
<protein>
    <recommendedName>
        <fullName evidence="6">Mediator of RNA polymerase II transcription subunit 7</fullName>
    </recommendedName>
</protein>
<dbReference type="OrthoDB" id="10253553at2759"/>
<comment type="function">
    <text evidence="6">Component of the Mediator complex, a coactivator involved in the regulated transcription of nearly all RNA polymerase II-dependent genes. Mediator functions as a bridge to convey information from gene-specific regulatory proteins to the basal RNA polymerase II transcription machinery.</text>
</comment>
<evidence type="ECO:0000313" key="8">
    <source>
        <dbReference type="Proteomes" id="UP000186922"/>
    </source>
</evidence>
<organism evidence="7 8">
    <name type="scientific">Ramazzottius varieornatus</name>
    <name type="common">Water bear</name>
    <name type="synonym">Tardigrade</name>
    <dbReference type="NCBI Taxonomy" id="947166"/>
    <lineage>
        <taxon>Eukaryota</taxon>
        <taxon>Metazoa</taxon>
        <taxon>Ecdysozoa</taxon>
        <taxon>Tardigrada</taxon>
        <taxon>Eutardigrada</taxon>
        <taxon>Parachela</taxon>
        <taxon>Hypsibioidea</taxon>
        <taxon>Ramazzottiidae</taxon>
        <taxon>Ramazzottius</taxon>
    </lineage>
</organism>
<keyword evidence="5 6" id="KW-0539">Nucleus</keyword>
<dbReference type="GO" id="GO:0003712">
    <property type="term" value="F:transcription coregulator activity"/>
    <property type="evidence" value="ECO:0007669"/>
    <property type="project" value="InterPro"/>
</dbReference>
<evidence type="ECO:0000256" key="1">
    <source>
        <dbReference type="ARBA" id="ARBA00004123"/>
    </source>
</evidence>
<dbReference type="GO" id="GO:0006357">
    <property type="term" value="P:regulation of transcription by RNA polymerase II"/>
    <property type="evidence" value="ECO:0007669"/>
    <property type="project" value="InterPro"/>
</dbReference>
<evidence type="ECO:0000256" key="5">
    <source>
        <dbReference type="ARBA" id="ARBA00023242"/>
    </source>
</evidence>
<dbReference type="EMBL" id="BDGG01000015">
    <property type="protein sequence ID" value="GAV07734.1"/>
    <property type="molecule type" value="Genomic_DNA"/>
</dbReference>
<sequence>MAYSFPLPPFEYINGHTDENYRKGKAPQPPPVPSKGEAFSVFGAASWNDDHIVRPLESINIRRLYPQSFDRKRELKKAVHSILATFLDLLDVLVKCPRSPKRNEKLEDINLLFIHFQHLLNEYRVHQARDAVRNMLEVQRRQTLELTDRLNSLLHNATAIVASTEAVNLPPSQITSLTWDIAGLKAKYFETLSQSRKTLQPMVLDSALCQWVDQDENLDSDIS</sequence>
<evidence type="ECO:0000313" key="7">
    <source>
        <dbReference type="EMBL" id="GAV07734.1"/>
    </source>
</evidence>
<accession>A0A1D1W8A4</accession>
<keyword evidence="8" id="KW-1185">Reference proteome</keyword>
<evidence type="ECO:0000256" key="4">
    <source>
        <dbReference type="ARBA" id="ARBA00023163"/>
    </source>
</evidence>
<reference evidence="7 8" key="1">
    <citation type="journal article" date="2016" name="Nat. Commun.">
        <title>Extremotolerant tardigrade genome and improved radiotolerance of human cultured cells by tardigrade-unique protein.</title>
        <authorList>
            <person name="Hashimoto T."/>
            <person name="Horikawa D.D."/>
            <person name="Saito Y."/>
            <person name="Kuwahara H."/>
            <person name="Kozuka-Hata H."/>
            <person name="Shin-I T."/>
            <person name="Minakuchi Y."/>
            <person name="Ohishi K."/>
            <person name="Motoyama A."/>
            <person name="Aizu T."/>
            <person name="Enomoto A."/>
            <person name="Kondo K."/>
            <person name="Tanaka S."/>
            <person name="Hara Y."/>
            <person name="Koshikawa S."/>
            <person name="Sagara H."/>
            <person name="Miura T."/>
            <person name="Yokobori S."/>
            <person name="Miyagawa K."/>
            <person name="Suzuki Y."/>
            <person name="Kubo T."/>
            <person name="Oyama M."/>
            <person name="Kohara Y."/>
            <person name="Fujiyama A."/>
            <person name="Arakawa K."/>
            <person name="Katayama T."/>
            <person name="Toyoda A."/>
            <person name="Kunieda T."/>
        </authorList>
    </citation>
    <scope>NUCLEOTIDE SEQUENCE [LARGE SCALE GENOMIC DNA]</scope>
    <source>
        <strain evidence="7 8">YOKOZUNA-1</strain>
    </source>
</reference>
<dbReference type="PANTHER" id="PTHR21428">
    <property type="entry name" value="MEDIATOR OF RNA POLYMERASE II TRANSCRIPTION SUBUNIT 7"/>
    <property type="match status" value="1"/>
</dbReference>
<dbReference type="PANTHER" id="PTHR21428:SF11">
    <property type="entry name" value="MEDIATOR OF RNA POLYMERASE II TRANSCRIPTION SUBUNIT 7"/>
    <property type="match status" value="1"/>
</dbReference>
<evidence type="ECO:0000256" key="6">
    <source>
        <dbReference type="RuleBase" id="RU364060"/>
    </source>
</evidence>
<comment type="subcellular location">
    <subcellularLocation>
        <location evidence="1 6">Nucleus</location>
    </subcellularLocation>
</comment>
<dbReference type="Gene3D" id="6.10.140.200">
    <property type="match status" value="1"/>
</dbReference>